<name>A0ABW8DBQ9_9GAMM</name>
<organism evidence="3 4">
    <name type="scientific">Legionella lytica</name>
    <dbReference type="NCBI Taxonomy" id="96232"/>
    <lineage>
        <taxon>Bacteria</taxon>
        <taxon>Pseudomonadati</taxon>
        <taxon>Pseudomonadota</taxon>
        <taxon>Gammaproteobacteria</taxon>
        <taxon>Legionellales</taxon>
        <taxon>Legionellaceae</taxon>
        <taxon>Legionella</taxon>
    </lineage>
</organism>
<reference evidence="3 4" key="1">
    <citation type="submission" date="2024-08" db="EMBL/GenBank/DDBJ databases">
        <title>Draft Genome Sequence of Legionella lytica strain DSB2004, Isolated From a Fire Sprinkler System.</title>
        <authorList>
            <person name="Everhart A.D."/>
            <person name="Kidane D.T."/>
            <person name="Farone A.L."/>
            <person name="Farone M.B."/>
        </authorList>
    </citation>
    <scope>NUCLEOTIDE SEQUENCE [LARGE SCALE GENOMIC DNA]</scope>
    <source>
        <strain evidence="3 4">DSB2004</strain>
    </source>
</reference>
<dbReference type="RefSeq" id="WP_400188426.1">
    <property type="nucleotide sequence ID" value="NZ_JBGORX010000007.1"/>
</dbReference>
<accession>A0ABW8DBQ9</accession>
<dbReference type="InterPro" id="IPR025282">
    <property type="entry name" value="DUF4214"/>
</dbReference>
<evidence type="ECO:0000313" key="4">
    <source>
        <dbReference type="Proteomes" id="UP001615550"/>
    </source>
</evidence>
<gene>
    <name evidence="3" type="ORF">ACD661_13680</name>
</gene>
<evidence type="ECO:0000259" key="2">
    <source>
        <dbReference type="Pfam" id="PF13946"/>
    </source>
</evidence>
<sequence length="705" mass="81482">MIKKIFFIGDFYRGNQERNVKVLYELISPVFFNLNIDVRILPEMVNISNQEKWHASLSGIGESILDTYNLDSTAIIGFELNPIDIDYLNSNNIPWLNFEIHPLRFLDDLYFNITSSFAFDFSKLSVNENSIRFAANTIKLKNLNGDFPIKENSLLIVGQSPHDKSVFFDGEFKSLLSYLEALREIIKEYDNIYYRSHPNLSSQDVDAELVRRFDVKSLNHLNYYDALSSEKLVAVCGISSSCLYEALYFDKKVTFLEKRKKQFLKPVKLQKVLECSELWFNYFLLAPDLKRTLSVTVPENLCRDAYGYWAYETALTKITVDVQQAKFQAREAVIGQENLFKQTDMQFDRFQEQFARMEAGNTAKLNELCQHINQIEEQLVRIGGDHAEVRTEVAIIGQQLAQVEVDNADVRMEAQLLSQQYPAIQRDLEETREQFTELIEHMKQRSLQFTSLISAYKQTDEIMRSQLQNVCVYLMNLHTSWGWRITAPFRALGGLLSNSIFPRLEFPSKIKLLVDEFDIPTSMENTIQLSSVLASNKERESAVFNSFARAERQHQRATTLAELLSFDDEDFVVVSYLTILGREPDIDGRTYYLSRLRAGCSKLQLMKQLRRSDEAQRNEPGITGLDRRIRQYSRAQLPFIGFFLRWLWDLESNSVTMCRLRAIQNEIAATRHEYSGLMSAMISNIDHLLSIPANPPISLLDNESS</sequence>
<keyword evidence="4" id="KW-1185">Reference proteome</keyword>
<proteinExistence type="predicted"/>
<feature type="domain" description="DUF4214" evidence="2">
    <location>
        <begin position="567"/>
        <end position="617"/>
    </location>
</feature>
<protein>
    <submittedName>
        <fullName evidence="3">DUF4214 domain-containing protein</fullName>
    </submittedName>
</protein>
<evidence type="ECO:0000313" key="3">
    <source>
        <dbReference type="EMBL" id="MFJ1269612.1"/>
    </source>
</evidence>
<feature type="coiled-coil region" evidence="1">
    <location>
        <begin position="414"/>
        <end position="445"/>
    </location>
</feature>
<dbReference type="Proteomes" id="UP001615550">
    <property type="component" value="Unassembled WGS sequence"/>
</dbReference>
<evidence type="ECO:0000256" key="1">
    <source>
        <dbReference type="SAM" id="Coils"/>
    </source>
</evidence>
<dbReference type="EMBL" id="JBGORX010000007">
    <property type="protein sequence ID" value="MFJ1269612.1"/>
    <property type="molecule type" value="Genomic_DNA"/>
</dbReference>
<comment type="caution">
    <text evidence="3">The sequence shown here is derived from an EMBL/GenBank/DDBJ whole genome shotgun (WGS) entry which is preliminary data.</text>
</comment>
<dbReference type="Pfam" id="PF13946">
    <property type="entry name" value="DUF4214"/>
    <property type="match status" value="1"/>
</dbReference>
<keyword evidence="1" id="KW-0175">Coiled coil</keyword>